<dbReference type="Pfam" id="PF12799">
    <property type="entry name" value="LRR_4"/>
    <property type="match status" value="1"/>
</dbReference>
<dbReference type="InterPro" id="IPR025875">
    <property type="entry name" value="Leu-rich_rpt_4"/>
</dbReference>
<evidence type="ECO:0000313" key="3">
    <source>
        <dbReference type="EMBL" id="VFU21522.1"/>
    </source>
</evidence>
<gene>
    <name evidence="3" type="ORF">SVIM_LOCUS14195</name>
</gene>
<dbReference type="AlphaFoldDB" id="A0A6N2K1V8"/>
<sequence>MANSWAPGEKMLTAVIGNKWRLNNLTSLRHLRISSNHIEGFKSFHELEALSNLTKLYLSGNEIDEFVFSSRGIETSST</sequence>
<accession>A0A6N2K1V8</accession>
<protein>
    <recommendedName>
        <fullName evidence="4">U2A'/phosphoprotein 32 family A C-terminal domain-containing protein</fullName>
    </recommendedName>
</protein>
<dbReference type="InterPro" id="IPR032675">
    <property type="entry name" value="LRR_dom_sf"/>
</dbReference>
<dbReference type="Gene3D" id="3.80.10.10">
    <property type="entry name" value="Ribonuclease Inhibitor"/>
    <property type="match status" value="1"/>
</dbReference>
<name>A0A6N2K1V8_SALVM</name>
<keyword evidence="2" id="KW-0677">Repeat</keyword>
<reference evidence="3" key="1">
    <citation type="submission" date="2019-03" db="EMBL/GenBank/DDBJ databases">
        <authorList>
            <person name="Mank J."/>
            <person name="Almeida P."/>
        </authorList>
    </citation>
    <scope>NUCLEOTIDE SEQUENCE</scope>
    <source>
        <strain evidence="3">78183</strain>
    </source>
</reference>
<dbReference type="EMBL" id="CAADRP010000002">
    <property type="protein sequence ID" value="VFU21522.1"/>
    <property type="molecule type" value="Genomic_DNA"/>
</dbReference>
<evidence type="ECO:0000256" key="1">
    <source>
        <dbReference type="ARBA" id="ARBA00022614"/>
    </source>
</evidence>
<dbReference type="SUPFAM" id="SSF52075">
    <property type="entry name" value="Outer arm dynein light chain 1"/>
    <property type="match status" value="1"/>
</dbReference>
<organism evidence="3">
    <name type="scientific">Salix viminalis</name>
    <name type="common">Common osier</name>
    <name type="synonym">Basket willow</name>
    <dbReference type="NCBI Taxonomy" id="40686"/>
    <lineage>
        <taxon>Eukaryota</taxon>
        <taxon>Viridiplantae</taxon>
        <taxon>Streptophyta</taxon>
        <taxon>Embryophyta</taxon>
        <taxon>Tracheophyta</taxon>
        <taxon>Spermatophyta</taxon>
        <taxon>Magnoliopsida</taxon>
        <taxon>eudicotyledons</taxon>
        <taxon>Gunneridae</taxon>
        <taxon>Pentapetalae</taxon>
        <taxon>rosids</taxon>
        <taxon>fabids</taxon>
        <taxon>Malpighiales</taxon>
        <taxon>Salicaceae</taxon>
        <taxon>Saliceae</taxon>
        <taxon>Salix</taxon>
    </lineage>
</organism>
<evidence type="ECO:0008006" key="4">
    <source>
        <dbReference type="Google" id="ProtNLM"/>
    </source>
</evidence>
<proteinExistence type="predicted"/>
<keyword evidence="1" id="KW-0433">Leucine-rich repeat</keyword>
<evidence type="ECO:0000256" key="2">
    <source>
        <dbReference type="ARBA" id="ARBA00022737"/>
    </source>
</evidence>